<evidence type="ECO:0000256" key="1">
    <source>
        <dbReference type="SAM" id="Phobius"/>
    </source>
</evidence>
<dbReference type="EMBL" id="JARBFT010000002">
    <property type="protein sequence ID" value="MDE1514009.1"/>
    <property type="molecule type" value="Genomic_DNA"/>
</dbReference>
<feature type="transmembrane region" description="Helical" evidence="1">
    <location>
        <begin position="77"/>
        <end position="97"/>
    </location>
</feature>
<keyword evidence="1" id="KW-0812">Transmembrane</keyword>
<evidence type="ECO:0000313" key="3">
    <source>
        <dbReference type="Proteomes" id="UP001216189"/>
    </source>
</evidence>
<dbReference type="InterPro" id="IPR006938">
    <property type="entry name" value="DUF624"/>
</dbReference>
<reference evidence="2 3" key="1">
    <citation type="submission" date="2023-02" db="EMBL/GenBank/DDBJ databases">
        <title>Vibrio intestini sp. nov., a close relative of Vibrio cholerae isolated from the intestine of Healthy Culter dabryi.</title>
        <authorList>
            <person name="Wu N."/>
        </authorList>
    </citation>
    <scope>NUCLEOTIDE SEQUENCE [LARGE SCALE GENOMIC DNA]</scope>
    <source>
        <strain evidence="2 3">DSL-7</strain>
    </source>
</reference>
<keyword evidence="3" id="KW-1185">Reference proteome</keyword>
<feature type="transmembrane region" description="Helical" evidence="1">
    <location>
        <begin position="103"/>
        <end position="131"/>
    </location>
</feature>
<gene>
    <name evidence="2" type="ORF">PUN32_03140</name>
</gene>
<dbReference type="Pfam" id="PF04854">
    <property type="entry name" value="DUF624"/>
    <property type="match status" value="1"/>
</dbReference>
<feature type="transmembrane region" description="Helical" evidence="1">
    <location>
        <begin position="22"/>
        <end position="48"/>
    </location>
</feature>
<accession>A0ABT5UXE2</accession>
<name>A0ABT5UXE2_9VIBR</name>
<comment type="caution">
    <text evidence="2">The sequence shown here is derived from an EMBL/GenBank/DDBJ whole genome shotgun (WGS) entry which is preliminary data.</text>
</comment>
<keyword evidence="1" id="KW-0472">Membrane</keyword>
<dbReference type="Proteomes" id="UP001216189">
    <property type="component" value="Unassembled WGS sequence"/>
</dbReference>
<feature type="transmembrane region" description="Helical" evidence="1">
    <location>
        <begin position="152"/>
        <end position="170"/>
    </location>
</feature>
<proteinExistence type="predicted"/>
<organism evidence="2 3">
    <name type="scientific">Vibrio chanodichtyis</name>
    <dbReference type="NCBI Taxonomy" id="3027932"/>
    <lineage>
        <taxon>Bacteria</taxon>
        <taxon>Pseudomonadati</taxon>
        <taxon>Pseudomonadota</taxon>
        <taxon>Gammaproteobacteria</taxon>
        <taxon>Vibrionales</taxon>
        <taxon>Vibrionaceae</taxon>
        <taxon>Vibrio</taxon>
    </lineage>
</organism>
<dbReference type="RefSeq" id="WP_274721718.1">
    <property type="nucleotide sequence ID" value="NZ_JARBFT010000002.1"/>
</dbReference>
<evidence type="ECO:0000313" key="2">
    <source>
        <dbReference type="EMBL" id="MDE1514009.1"/>
    </source>
</evidence>
<protein>
    <submittedName>
        <fullName evidence="2">DUF624 domain-containing protein</fullName>
    </submittedName>
</protein>
<sequence>MNSCSPLIILCHWLTRLAWLNLAWIGFSLLGGVLFGVFPATVMVCVMLRRYLNGAVKVTIKQMWQQYRQEFMPSNQLGWLLLLPTGCGLWYVQWVVIHAEHTWVILALSFLPVACLVLLVSYCVLIMQGCYHANNISQRIWQALSLLKQDKMALFSSLGVLVVCLLLTMFMPIFGLFYGLSPSLLTAVGLLWLKRDELKRY</sequence>
<keyword evidence="1" id="KW-1133">Transmembrane helix</keyword>